<dbReference type="EMBL" id="KL367602">
    <property type="protein sequence ID" value="KFD62102.1"/>
    <property type="molecule type" value="Genomic_DNA"/>
</dbReference>
<gene>
    <name evidence="2" type="ORF">M514_25704</name>
</gene>
<accession>A0A085MY06</accession>
<dbReference type="Proteomes" id="UP000030758">
    <property type="component" value="Unassembled WGS sequence"/>
</dbReference>
<dbReference type="AlphaFoldDB" id="A0A085MY06"/>
<name>A0A085MY06_9BILA</name>
<evidence type="ECO:0000256" key="1">
    <source>
        <dbReference type="SAM" id="MobiDB-lite"/>
    </source>
</evidence>
<organism evidence="2">
    <name type="scientific">Trichuris suis</name>
    <name type="common">pig whipworm</name>
    <dbReference type="NCBI Taxonomy" id="68888"/>
    <lineage>
        <taxon>Eukaryota</taxon>
        <taxon>Metazoa</taxon>
        <taxon>Ecdysozoa</taxon>
        <taxon>Nematoda</taxon>
        <taxon>Enoplea</taxon>
        <taxon>Dorylaimia</taxon>
        <taxon>Trichinellida</taxon>
        <taxon>Trichuridae</taxon>
        <taxon>Trichuris</taxon>
    </lineage>
</organism>
<sequence>MRPLSADLGHSSSAGVAPTWPNARRKTDHDMENYRPAVQPAPLKRRQGITAQVWAQNGGHGKFKSPGDESVYGVAGKTLGNTDLD</sequence>
<evidence type="ECO:0000313" key="2">
    <source>
        <dbReference type="EMBL" id="KFD62102.1"/>
    </source>
</evidence>
<protein>
    <submittedName>
        <fullName evidence="2">Uncharacterized protein</fullName>
    </submittedName>
</protein>
<feature type="region of interest" description="Disordered" evidence="1">
    <location>
        <begin position="1"/>
        <end position="85"/>
    </location>
</feature>
<proteinExistence type="predicted"/>
<reference evidence="2" key="1">
    <citation type="journal article" date="2014" name="Nat. Genet.">
        <title>Genome and transcriptome of the porcine whipworm Trichuris suis.</title>
        <authorList>
            <person name="Jex A.R."/>
            <person name="Nejsum P."/>
            <person name="Schwarz E.M."/>
            <person name="Hu L."/>
            <person name="Young N.D."/>
            <person name="Hall R.S."/>
            <person name="Korhonen P.K."/>
            <person name="Liao S."/>
            <person name="Thamsborg S."/>
            <person name="Xia J."/>
            <person name="Xu P."/>
            <person name="Wang S."/>
            <person name="Scheerlinck J.P."/>
            <person name="Hofmann A."/>
            <person name="Sternberg P.W."/>
            <person name="Wang J."/>
            <person name="Gasser R.B."/>
        </authorList>
    </citation>
    <scope>NUCLEOTIDE SEQUENCE [LARGE SCALE GENOMIC DNA]</scope>
    <source>
        <strain evidence="2">DCEP-RM93F</strain>
    </source>
</reference>